<dbReference type="SMART" id="SM00304">
    <property type="entry name" value="HAMP"/>
    <property type="match status" value="3"/>
</dbReference>
<evidence type="ECO:0000256" key="1">
    <source>
        <dbReference type="ARBA" id="ARBA00023224"/>
    </source>
</evidence>
<feature type="coiled-coil region" evidence="4">
    <location>
        <begin position="113"/>
        <end position="165"/>
    </location>
</feature>
<dbReference type="FunFam" id="1.10.287.950:FF:000001">
    <property type="entry name" value="Methyl-accepting chemotaxis sensory transducer"/>
    <property type="match status" value="1"/>
</dbReference>
<protein>
    <recommendedName>
        <fullName evidence="9">Methyl-accepting chemotaxis protein</fullName>
    </recommendedName>
</protein>
<accession>A0AA96WMN6</accession>
<dbReference type="GO" id="GO:0007165">
    <property type="term" value="P:signal transduction"/>
    <property type="evidence" value="ECO:0007669"/>
    <property type="project" value="UniProtKB-KW"/>
</dbReference>
<dbReference type="PANTHER" id="PTHR32089">
    <property type="entry name" value="METHYL-ACCEPTING CHEMOTAXIS PROTEIN MCPB"/>
    <property type="match status" value="1"/>
</dbReference>
<dbReference type="GO" id="GO:0004888">
    <property type="term" value="F:transmembrane signaling receptor activity"/>
    <property type="evidence" value="ECO:0007669"/>
    <property type="project" value="InterPro"/>
</dbReference>
<dbReference type="InterPro" id="IPR004089">
    <property type="entry name" value="MCPsignal_dom"/>
</dbReference>
<dbReference type="AlphaFoldDB" id="A0AA96WMN6"/>
<evidence type="ECO:0000256" key="4">
    <source>
        <dbReference type="SAM" id="Coils"/>
    </source>
</evidence>
<dbReference type="SUPFAM" id="SSF58104">
    <property type="entry name" value="Methyl-accepting chemotaxis protein (MCP) signaling domain"/>
    <property type="match status" value="1"/>
</dbReference>
<feature type="domain" description="Methyl-accepting transducer" evidence="6">
    <location>
        <begin position="209"/>
        <end position="445"/>
    </location>
</feature>
<dbReference type="GO" id="GO:0016020">
    <property type="term" value="C:membrane"/>
    <property type="evidence" value="ECO:0007669"/>
    <property type="project" value="InterPro"/>
</dbReference>
<keyword evidence="1 3" id="KW-0807">Transducer</keyword>
<dbReference type="InterPro" id="IPR003660">
    <property type="entry name" value="HAMP_dom"/>
</dbReference>
<dbReference type="PANTHER" id="PTHR32089:SF114">
    <property type="entry name" value="METHYL-ACCEPTING CHEMOTAXIS PROTEIN MCPB"/>
    <property type="match status" value="1"/>
</dbReference>
<organism evidence="8">
    <name type="scientific">Leptolyngbya sp. NK1-12</name>
    <dbReference type="NCBI Taxonomy" id="2547451"/>
    <lineage>
        <taxon>Bacteria</taxon>
        <taxon>Bacillati</taxon>
        <taxon>Cyanobacteriota</taxon>
        <taxon>Cyanophyceae</taxon>
        <taxon>Leptolyngbyales</taxon>
        <taxon>Leptolyngbyaceae</taxon>
        <taxon>Leptolyngbya group</taxon>
        <taxon>Leptolyngbya</taxon>
    </lineage>
</organism>
<keyword evidence="5" id="KW-0812">Transmembrane</keyword>
<dbReference type="Pfam" id="PF00015">
    <property type="entry name" value="MCPsignal"/>
    <property type="match status" value="1"/>
</dbReference>
<evidence type="ECO:0000256" key="2">
    <source>
        <dbReference type="ARBA" id="ARBA00029447"/>
    </source>
</evidence>
<evidence type="ECO:0000313" key="8">
    <source>
        <dbReference type="EMBL" id="WNZ27984.1"/>
    </source>
</evidence>
<dbReference type="PRINTS" id="PR00260">
    <property type="entry name" value="CHEMTRNSDUCR"/>
</dbReference>
<dbReference type="PROSITE" id="PS50111">
    <property type="entry name" value="CHEMOTAXIS_TRANSDUC_2"/>
    <property type="match status" value="1"/>
</dbReference>
<reference evidence="8" key="1">
    <citation type="submission" date="2020-05" db="EMBL/GenBank/DDBJ databases">
        <authorList>
            <person name="Zhu T."/>
            <person name="Keshari N."/>
            <person name="Lu X."/>
        </authorList>
    </citation>
    <scope>NUCLEOTIDE SEQUENCE</scope>
    <source>
        <strain evidence="8">NK1-12</strain>
    </source>
</reference>
<dbReference type="PROSITE" id="PS50885">
    <property type="entry name" value="HAMP"/>
    <property type="match status" value="1"/>
</dbReference>
<keyword evidence="5" id="KW-1133">Transmembrane helix</keyword>
<feature type="domain" description="HAMP" evidence="7">
    <location>
        <begin position="153"/>
        <end position="204"/>
    </location>
</feature>
<proteinExistence type="inferred from homology"/>
<keyword evidence="5" id="KW-0472">Membrane</keyword>
<comment type="similarity">
    <text evidence="2">Belongs to the methyl-accepting chemotaxis (MCP) protein family.</text>
</comment>
<sequence length="482" mass="51950">MGGNYWAFQRVDGTNWVMLAAVPTSVVTNPVLASTFASALGAGGILAVVVLLFIRRLNQRLQPLLDQCDRLAETDAQRLKRLGLENEAIGFEQMEIQNADELEIVTKSFQQVTTRLDDSFKALEETNKELEQRVEERTLELKQAQAATEKDKQTLQRRALELLREVDPISKGDLTIRAKVTPDEIGTLADSYNATVASLRKIVTQVQDAAAQVTETTTGSAAYIQALSVEASRQAVEMAAALHRIEDMAEVVRTVGVNAEQAEAMVQQAAETVQAGDAAMNRTVDGIQTIRATVAETAKKVKHLGESSQKISAVVELISAFASQTNMLALNASIEASRAGEAGRGFAVVASEVRALAQRSAEATEEIRQLVAAIQSETNEVVVAMESGTEQVVIGTKLVDETRQSLNQITATSRKISELVEAIAQATVVQTEATDTVTQTVKNVAEAANKTSAEAAQVASSFDHLQEVAQSLQASVRRFKIS</sequence>
<dbReference type="CDD" id="cd06225">
    <property type="entry name" value="HAMP"/>
    <property type="match status" value="1"/>
</dbReference>
<feature type="transmembrane region" description="Helical" evidence="5">
    <location>
        <begin position="31"/>
        <end position="54"/>
    </location>
</feature>
<dbReference type="Gene3D" id="1.10.287.950">
    <property type="entry name" value="Methyl-accepting chemotaxis protein"/>
    <property type="match status" value="1"/>
</dbReference>
<dbReference type="CDD" id="cd11386">
    <property type="entry name" value="MCP_signal"/>
    <property type="match status" value="1"/>
</dbReference>
<dbReference type="InterPro" id="IPR004090">
    <property type="entry name" value="Chemotax_Me-accpt_rcpt"/>
</dbReference>
<dbReference type="Pfam" id="PF00672">
    <property type="entry name" value="HAMP"/>
    <property type="match status" value="1"/>
</dbReference>
<evidence type="ECO:0000259" key="6">
    <source>
        <dbReference type="PROSITE" id="PS50111"/>
    </source>
</evidence>
<dbReference type="GO" id="GO:0006935">
    <property type="term" value="P:chemotaxis"/>
    <property type="evidence" value="ECO:0007669"/>
    <property type="project" value="InterPro"/>
</dbReference>
<evidence type="ECO:0008006" key="9">
    <source>
        <dbReference type="Google" id="ProtNLM"/>
    </source>
</evidence>
<keyword evidence="4" id="KW-0175">Coiled coil</keyword>
<evidence type="ECO:0000256" key="5">
    <source>
        <dbReference type="SAM" id="Phobius"/>
    </source>
</evidence>
<feature type="coiled-coil region" evidence="4">
    <location>
        <begin position="353"/>
        <end position="380"/>
    </location>
</feature>
<dbReference type="SMART" id="SM00283">
    <property type="entry name" value="MA"/>
    <property type="match status" value="1"/>
</dbReference>
<gene>
    <name evidence="8" type="ORF">HJG54_31950</name>
</gene>
<name>A0AA96WMN6_9CYAN</name>
<evidence type="ECO:0000256" key="3">
    <source>
        <dbReference type="PROSITE-ProRule" id="PRU00284"/>
    </source>
</evidence>
<evidence type="ECO:0000259" key="7">
    <source>
        <dbReference type="PROSITE" id="PS50885"/>
    </source>
</evidence>
<dbReference type="EMBL" id="CP053587">
    <property type="protein sequence ID" value="WNZ27984.1"/>
    <property type="molecule type" value="Genomic_DNA"/>
</dbReference>